<protein>
    <recommendedName>
        <fullName evidence="3">YfiR family protein</fullName>
    </recommendedName>
</protein>
<evidence type="ECO:0000313" key="1">
    <source>
        <dbReference type="EMBL" id="BAO44100.1"/>
    </source>
</evidence>
<sequence length="177" mass="19938">MRLCLVLFLINPVHADSSSIPEVRALYLYNFSMFIHWPDKAFPTRNSPIRYCVLGGRVLRRTLARLLENETVKGRPLVLEPLETPIDASHCHLLYMDDTLADNEGQLITALENQPVLTVGASRNFPHNGGMIGLVRKGRRIRPLVNMKAVERSGIRISSKLLQLSTLLKDDEVVKSP</sequence>
<accession>A0A7U6GI80</accession>
<dbReference type="Pfam" id="PF13689">
    <property type="entry name" value="DUF4154"/>
    <property type="match status" value="1"/>
</dbReference>
<evidence type="ECO:0000313" key="2">
    <source>
        <dbReference type="Proteomes" id="UP000031631"/>
    </source>
</evidence>
<proteinExistence type="predicted"/>
<name>A0A7U6GI80_9GAMM</name>
<keyword evidence="2" id="KW-1185">Reference proteome</keyword>
<gene>
    <name evidence="1" type="ORF">TBH_C1173</name>
</gene>
<evidence type="ECO:0008006" key="3">
    <source>
        <dbReference type="Google" id="ProtNLM"/>
    </source>
</evidence>
<dbReference type="InterPro" id="IPR025293">
    <property type="entry name" value="YfiR/HmsC-like"/>
</dbReference>
<reference evidence="1 2" key="1">
    <citation type="journal article" date="2014" name="PLoS ONE">
        <title>Physiological and genomic features of a novel sulfur-oxidizing gammaproteobacterium belonging to a previously uncultivated symbiotic lineage isolated from a hydrothermal vent.</title>
        <authorList>
            <person name="Nunoura T."/>
            <person name="Takaki Y."/>
            <person name="Kazama H."/>
            <person name="Kakuta J."/>
            <person name="Shimamura S."/>
            <person name="Makita H."/>
            <person name="Hirai M."/>
            <person name="Miyazaki M."/>
            <person name="Takai K."/>
        </authorList>
    </citation>
    <scope>NUCLEOTIDE SEQUENCE [LARGE SCALE GENOMIC DNA]</scope>
    <source>
        <strain evidence="1 2">Hiromi1</strain>
    </source>
</reference>
<dbReference type="EMBL" id="AP012273">
    <property type="protein sequence ID" value="BAO44100.1"/>
    <property type="molecule type" value="Genomic_DNA"/>
</dbReference>
<organism evidence="1 2">
    <name type="scientific">Thiolapillus brandeum</name>
    <dbReference type="NCBI Taxonomy" id="1076588"/>
    <lineage>
        <taxon>Bacteria</taxon>
        <taxon>Pseudomonadati</taxon>
        <taxon>Pseudomonadota</taxon>
        <taxon>Gammaproteobacteria</taxon>
        <taxon>Chromatiales</taxon>
        <taxon>Sedimenticolaceae</taxon>
        <taxon>Thiolapillus</taxon>
    </lineage>
</organism>
<dbReference type="KEGG" id="tbn:TBH_C1173"/>
<dbReference type="AlphaFoldDB" id="A0A7U6GI80"/>
<dbReference type="Proteomes" id="UP000031631">
    <property type="component" value="Chromosome"/>
</dbReference>